<dbReference type="Gene3D" id="3.40.50.1820">
    <property type="entry name" value="alpha/beta hydrolase"/>
    <property type="match status" value="1"/>
</dbReference>
<dbReference type="Proteomes" id="UP001237737">
    <property type="component" value="Unassembled WGS sequence"/>
</dbReference>
<dbReference type="InterPro" id="IPR029058">
    <property type="entry name" value="AB_hydrolase_fold"/>
</dbReference>
<protein>
    <submittedName>
        <fullName evidence="2">Acetyl esterase/lipase</fullName>
    </submittedName>
</protein>
<sequence>MARPSEQYAFLSHAIYAPLTAKTDIESDSRLYTVLYVSPPSATNYRGAVLQDEATGQLIVTNKGTDPSSIHDITADLGMGMMGAPTQWPEAAQTMRWALDHAEKKHIPVGDISITGHSLGGALAQLQAAMPEAAGIHAETFNTYGARSMAEGLGLDARAAEDRVIHHRMYHDPVSSMAEPIGRTVDYMDHADYQRHKQGGLSPVGEAGAIAAAHGIGNFWDKEGNQPAAVFTHNYLPDLRHRPLDDLPRGVPLDLAAPWHMLSQEQERAAMPPLAATAGMDEMFDYLCKAMEQDDQGFMEALRQVGQTDAAQEFHMQAAQQVDMEDRIAALEAQVQQAQEQQVSQVREIGGPVMRL</sequence>
<reference evidence="2 3" key="1">
    <citation type="submission" date="2023-07" db="EMBL/GenBank/DDBJ databases">
        <title>Sorghum-associated microbial communities from plants grown in Nebraska, USA.</title>
        <authorList>
            <person name="Schachtman D."/>
        </authorList>
    </citation>
    <scope>NUCLEOTIDE SEQUENCE [LARGE SCALE GENOMIC DNA]</scope>
    <source>
        <strain evidence="2 3">CC60</strain>
    </source>
</reference>
<evidence type="ECO:0000313" key="2">
    <source>
        <dbReference type="EMBL" id="MDQ0009996.1"/>
    </source>
</evidence>
<dbReference type="EMBL" id="JAUSSK010000003">
    <property type="protein sequence ID" value="MDQ0009996.1"/>
    <property type="molecule type" value="Genomic_DNA"/>
</dbReference>
<comment type="caution">
    <text evidence="2">The sequence shown here is derived from an EMBL/GenBank/DDBJ whole genome shotgun (WGS) entry which is preliminary data.</text>
</comment>
<dbReference type="SUPFAM" id="SSF53474">
    <property type="entry name" value="alpha/beta-Hydrolases"/>
    <property type="match status" value="1"/>
</dbReference>
<dbReference type="Pfam" id="PF26363">
    <property type="entry name" value="Phospholipase-like"/>
    <property type="match status" value="1"/>
</dbReference>
<accession>A0ABT9T054</accession>
<gene>
    <name evidence="2" type="ORF">J2T07_002186</name>
</gene>
<dbReference type="RefSeq" id="WP_306849844.1">
    <property type="nucleotide sequence ID" value="NZ_JAUSSK010000003.1"/>
</dbReference>
<feature type="coiled-coil region" evidence="1">
    <location>
        <begin position="321"/>
        <end position="348"/>
    </location>
</feature>
<proteinExistence type="predicted"/>
<name>A0ABT9T054_9GAMM</name>
<evidence type="ECO:0000313" key="3">
    <source>
        <dbReference type="Proteomes" id="UP001237737"/>
    </source>
</evidence>
<keyword evidence="1" id="KW-0175">Coiled coil</keyword>
<organism evidence="2 3">
    <name type="scientific">Luteibacter jiangsuensis</name>
    <dbReference type="NCBI Taxonomy" id="637577"/>
    <lineage>
        <taxon>Bacteria</taxon>
        <taxon>Pseudomonadati</taxon>
        <taxon>Pseudomonadota</taxon>
        <taxon>Gammaproteobacteria</taxon>
        <taxon>Lysobacterales</taxon>
        <taxon>Rhodanobacteraceae</taxon>
        <taxon>Luteibacter</taxon>
    </lineage>
</organism>
<keyword evidence="3" id="KW-1185">Reference proteome</keyword>
<evidence type="ECO:0000256" key="1">
    <source>
        <dbReference type="SAM" id="Coils"/>
    </source>
</evidence>